<evidence type="ECO:0000256" key="2">
    <source>
        <dbReference type="ARBA" id="ARBA00023002"/>
    </source>
</evidence>
<protein>
    <recommendedName>
        <fullName evidence="4">NAD-dependent epimerase/dehydratase domain-containing protein</fullName>
    </recommendedName>
</protein>
<dbReference type="SUPFAM" id="SSF51735">
    <property type="entry name" value="NAD(P)-binding Rossmann-fold domains"/>
    <property type="match status" value="1"/>
</dbReference>
<accession>A0AAE1MP58</accession>
<comment type="similarity">
    <text evidence="3">Belongs to the NAD(P)-dependent epimerase/dehydratase family. Dihydroflavonol-4-reductase subfamily.</text>
</comment>
<sequence length="335" mass="37152">MEESKGRVCVTGGTGFIGSWIIKRLLEDGYSVNTTIRSHPEHKKDVSFLTNLPGASQRLQILSADLSEPGSFKDAIDGCIGVFHVATPVNFDEKEPEEIVTKRSIDGALGILKACLSSKTVRRVVYTSSASALTHRDKEVEVVDESSWTDVDSRRTTKPFGWSYACSKTLTEKAVLEFGEQNGLDVVTVTPTFVVGPFICPKLPGSVGSTLYFLLANPPSRIRLRKMDQFSYLQAPMVHVDDVARAHIFLLEHPNPKGRYNCSKCLATIEEVTEIVSAKYPKFHMPTIESLRESISLKVPDLSSKKLMDAGFDYKYGLEEMLVDAIECCKEKGYL</sequence>
<dbReference type="InterPro" id="IPR036291">
    <property type="entry name" value="NAD(P)-bd_dom_sf"/>
</dbReference>
<feature type="domain" description="NAD-dependent epimerase/dehydratase" evidence="4">
    <location>
        <begin position="8"/>
        <end position="261"/>
    </location>
</feature>
<dbReference type="InterPro" id="IPR050425">
    <property type="entry name" value="NAD(P)_dehydrat-like"/>
</dbReference>
<dbReference type="CDD" id="cd08958">
    <property type="entry name" value="FR_SDR_e"/>
    <property type="match status" value="1"/>
</dbReference>
<organism evidence="5 6">
    <name type="scientific">Acacia crassicarpa</name>
    <name type="common">northern wattle</name>
    <dbReference type="NCBI Taxonomy" id="499986"/>
    <lineage>
        <taxon>Eukaryota</taxon>
        <taxon>Viridiplantae</taxon>
        <taxon>Streptophyta</taxon>
        <taxon>Embryophyta</taxon>
        <taxon>Tracheophyta</taxon>
        <taxon>Spermatophyta</taxon>
        <taxon>Magnoliopsida</taxon>
        <taxon>eudicotyledons</taxon>
        <taxon>Gunneridae</taxon>
        <taxon>Pentapetalae</taxon>
        <taxon>rosids</taxon>
        <taxon>fabids</taxon>
        <taxon>Fabales</taxon>
        <taxon>Fabaceae</taxon>
        <taxon>Caesalpinioideae</taxon>
        <taxon>mimosoid clade</taxon>
        <taxon>Acacieae</taxon>
        <taxon>Acacia</taxon>
    </lineage>
</organism>
<dbReference type="Gene3D" id="3.40.50.720">
    <property type="entry name" value="NAD(P)-binding Rossmann-like Domain"/>
    <property type="match status" value="1"/>
</dbReference>
<dbReference type="PANTHER" id="PTHR10366:SF563">
    <property type="entry name" value="CINNAMOYL-COA REDUCTASE 16"/>
    <property type="match status" value="1"/>
</dbReference>
<dbReference type="PANTHER" id="PTHR10366">
    <property type="entry name" value="NAD DEPENDENT EPIMERASE/DEHYDRATASE"/>
    <property type="match status" value="1"/>
</dbReference>
<reference evidence="5" key="1">
    <citation type="submission" date="2023-10" db="EMBL/GenBank/DDBJ databases">
        <title>Chromosome-level genome of the transformable northern wattle, Acacia crassicarpa.</title>
        <authorList>
            <person name="Massaro I."/>
            <person name="Sinha N.R."/>
            <person name="Poethig S."/>
            <person name="Leichty A.R."/>
        </authorList>
    </citation>
    <scope>NUCLEOTIDE SEQUENCE</scope>
    <source>
        <strain evidence="5">Acra3RX</strain>
        <tissue evidence="5">Leaf</tissue>
    </source>
</reference>
<dbReference type="AlphaFoldDB" id="A0AAE1MP58"/>
<dbReference type="InterPro" id="IPR001509">
    <property type="entry name" value="Epimerase_deHydtase"/>
</dbReference>
<dbReference type="Pfam" id="PF01370">
    <property type="entry name" value="Epimerase"/>
    <property type="match status" value="1"/>
</dbReference>
<evidence type="ECO:0000256" key="3">
    <source>
        <dbReference type="ARBA" id="ARBA00023445"/>
    </source>
</evidence>
<evidence type="ECO:0000259" key="4">
    <source>
        <dbReference type="Pfam" id="PF01370"/>
    </source>
</evidence>
<evidence type="ECO:0000313" key="6">
    <source>
        <dbReference type="Proteomes" id="UP001293593"/>
    </source>
</evidence>
<dbReference type="EMBL" id="JAWXYG010000007">
    <property type="protein sequence ID" value="KAK4267776.1"/>
    <property type="molecule type" value="Genomic_DNA"/>
</dbReference>
<dbReference type="GO" id="GO:0016616">
    <property type="term" value="F:oxidoreductase activity, acting on the CH-OH group of donors, NAD or NADP as acceptor"/>
    <property type="evidence" value="ECO:0007669"/>
    <property type="project" value="TreeGrafter"/>
</dbReference>
<keyword evidence="2" id="KW-0560">Oxidoreductase</keyword>
<gene>
    <name evidence="5" type="ORF">QN277_024512</name>
</gene>
<comment type="caution">
    <text evidence="5">The sequence shown here is derived from an EMBL/GenBank/DDBJ whole genome shotgun (WGS) entry which is preliminary data.</text>
</comment>
<evidence type="ECO:0000256" key="1">
    <source>
        <dbReference type="ARBA" id="ARBA00022857"/>
    </source>
</evidence>
<evidence type="ECO:0000313" key="5">
    <source>
        <dbReference type="EMBL" id="KAK4267776.1"/>
    </source>
</evidence>
<dbReference type="FunFam" id="3.40.50.720:FF:000085">
    <property type="entry name" value="Dihydroflavonol reductase"/>
    <property type="match status" value="1"/>
</dbReference>
<proteinExistence type="inferred from homology"/>
<keyword evidence="6" id="KW-1185">Reference proteome</keyword>
<dbReference type="Proteomes" id="UP001293593">
    <property type="component" value="Unassembled WGS sequence"/>
</dbReference>
<name>A0AAE1MP58_9FABA</name>
<keyword evidence="1" id="KW-0521">NADP</keyword>